<evidence type="ECO:0000259" key="1">
    <source>
        <dbReference type="Pfam" id="PF02602"/>
    </source>
</evidence>
<name>I2GYI7_HENB6</name>
<protein>
    <recommendedName>
        <fullName evidence="1">Tetrapyrrole biosynthesis uroporphyrinogen III synthase domain-containing protein</fullName>
    </recommendedName>
</protein>
<dbReference type="Proteomes" id="UP000002866">
    <property type="component" value="Chromosome 2"/>
</dbReference>
<accession>I2GYI7</accession>
<dbReference type="HOGENOM" id="CLU_051874_0_1_1"/>
<dbReference type="AlphaFoldDB" id="I2GYI7"/>
<dbReference type="RefSeq" id="XP_004178708.1">
    <property type="nucleotide sequence ID" value="XM_004178660.1"/>
</dbReference>
<dbReference type="Gene3D" id="3.40.50.10090">
    <property type="match status" value="2"/>
</dbReference>
<keyword evidence="3" id="KW-1185">Reference proteome</keyword>
<sequence>MNGNVILLKNPRESNSKDDDYYKIFDKYGYYPNFLPVITHTNIINQIVPVLNDSDYLDELPFIIVTSQRALTFLNEKDLNNQYPSQNFEKLLNKPVYTVGPATAKCLRNLKFKDIRGTETGNAEALAKLIISELDQYDLTQKPLFLTGEKHKDTITKALKTKFNISVEEIVTYKTISLDDSLLRFKSVFKPNSWIILFSPQGTKDILKYLNDHKLNSSPFHLAAIGPYTREYLISNDLKPDVVSPHPDPISLVNSILTF</sequence>
<evidence type="ECO:0000313" key="3">
    <source>
        <dbReference type="Proteomes" id="UP000002866"/>
    </source>
</evidence>
<dbReference type="SUPFAM" id="SSF69618">
    <property type="entry name" value="HemD-like"/>
    <property type="match status" value="1"/>
</dbReference>
<dbReference type="InterPro" id="IPR036108">
    <property type="entry name" value="4pyrrol_syn_uPrphyn_synt_sf"/>
</dbReference>
<reference evidence="2 3" key="1">
    <citation type="journal article" date="2011" name="Proc. Natl. Acad. Sci. U.S.A.">
        <title>Evolutionary erosion of yeast sex chromosomes by mating-type switching accidents.</title>
        <authorList>
            <person name="Gordon J.L."/>
            <person name="Armisen D."/>
            <person name="Proux-Wera E."/>
            <person name="Oheigeartaigh S.S."/>
            <person name="Byrne K.P."/>
            <person name="Wolfe K.H."/>
        </authorList>
    </citation>
    <scope>NUCLEOTIDE SEQUENCE [LARGE SCALE GENOMIC DNA]</scope>
    <source>
        <strain evidence="3">ATCC 34711 / CBS 6284 / DSM 70876 / NBRC 10599 / NRRL Y-10934 / UCD 77-7</strain>
    </source>
</reference>
<dbReference type="InterPro" id="IPR003754">
    <property type="entry name" value="4pyrrol_synth_uPrphyn_synth"/>
</dbReference>
<proteinExistence type="predicted"/>
<dbReference type="FunCoup" id="I2GYI7">
    <property type="interactions" value="128"/>
</dbReference>
<dbReference type="InParanoid" id="I2GYI7"/>
<evidence type="ECO:0000313" key="2">
    <source>
        <dbReference type="EMBL" id="CCH59189.1"/>
    </source>
</evidence>
<dbReference type="InterPro" id="IPR039793">
    <property type="entry name" value="UROS/Hem4"/>
</dbReference>
<dbReference type="OMA" id="IHGADTG"/>
<dbReference type="GO" id="GO:0006780">
    <property type="term" value="P:uroporphyrinogen III biosynthetic process"/>
    <property type="evidence" value="ECO:0007669"/>
    <property type="project" value="InterPro"/>
</dbReference>
<dbReference type="GeneID" id="14494735"/>
<gene>
    <name evidence="2" type="primary">TBLA0B03480</name>
    <name evidence="2" type="ORF">TBLA_0B03480</name>
</gene>
<dbReference type="UniPathway" id="UPA00251">
    <property type="reaction ID" value="UER00320"/>
</dbReference>
<feature type="domain" description="Tetrapyrrole biosynthesis uroporphyrinogen III synthase" evidence="1">
    <location>
        <begin position="23"/>
        <end position="253"/>
    </location>
</feature>
<dbReference type="Pfam" id="PF02602">
    <property type="entry name" value="HEM4"/>
    <property type="match status" value="1"/>
</dbReference>
<dbReference type="GO" id="GO:0006782">
    <property type="term" value="P:protoporphyrinogen IX biosynthetic process"/>
    <property type="evidence" value="ECO:0007669"/>
    <property type="project" value="UniProtKB-UniPathway"/>
</dbReference>
<dbReference type="CDD" id="cd06578">
    <property type="entry name" value="HemD"/>
    <property type="match status" value="1"/>
</dbReference>
<dbReference type="EMBL" id="HE806317">
    <property type="protein sequence ID" value="CCH59189.1"/>
    <property type="molecule type" value="Genomic_DNA"/>
</dbReference>
<dbReference type="STRING" id="1071380.I2GYI7"/>
<dbReference type="KEGG" id="tbl:TBLA_0B03480"/>
<dbReference type="GO" id="GO:0005829">
    <property type="term" value="C:cytosol"/>
    <property type="evidence" value="ECO:0007669"/>
    <property type="project" value="TreeGrafter"/>
</dbReference>
<dbReference type="PANTHER" id="PTHR12390">
    <property type="entry name" value="UROPORPHYRINOGEN III SYNTHASE"/>
    <property type="match status" value="1"/>
</dbReference>
<dbReference type="OrthoDB" id="5595751at2759"/>
<organism evidence="2 3">
    <name type="scientific">Henningerozyma blattae (strain ATCC 34711 / CBS 6284 / DSM 70876 / NBRC 10599 / NRRL Y-10934 / UCD 77-7)</name>
    <name type="common">Yeast</name>
    <name type="synonym">Tetrapisispora blattae</name>
    <dbReference type="NCBI Taxonomy" id="1071380"/>
    <lineage>
        <taxon>Eukaryota</taxon>
        <taxon>Fungi</taxon>
        <taxon>Dikarya</taxon>
        <taxon>Ascomycota</taxon>
        <taxon>Saccharomycotina</taxon>
        <taxon>Saccharomycetes</taxon>
        <taxon>Saccharomycetales</taxon>
        <taxon>Saccharomycetaceae</taxon>
        <taxon>Henningerozyma</taxon>
    </lineage>
</organism>
<dbReference type="GO" id="GO:0004852">
    <property type="term" value="F:uroporphyrinogen-III synthase activity"/>
    <property type="evidence" value="ECO:0007669"/>
    <property type="project" value="EnsemblFungi"/>
</dbReference>
<dbReference type="eggNOG" id="KOG4132">
    <property type="taxonomic scope" value="Eukaryota"/>
</dbReference>
<dbReference type="PANTHER" id="PTHR12390:SF0">
    <property type="entry name" value="UROPORPHYRINOGEN-III SYNTHASE"/>
    <property type="match status" value="1"/>
</dbReference>